<dbReference type="PANTHER" id="PTHR33406:SF13">
    <property type="entry name" value="MEMBRANE PROTEIN YDFJ"/>
    <property type="match status" value="1"/>
</dbReference>
<evidence type="ECO:0000256" key="5">
    <source>
        <dbReference type="ARBA" id="ARBA00023136"/>
    </source>
</evidence>
<sequence>MLPEIKSSKNAVVERVAAWSARRRGLALTAWLGLVAVSVLAAVLVPGRDAANTDAGEAGRAQEVLRAQGASAPVQENVLVQPVSQAALTDLVTTLRRTAVTDLRSPLDDAGLVSPDGRSGLVTFSLSGPADTVRPAYAAVVAAVDEVSERHPTVRLAQAGDRSLSTAVDEHITRDLERSHLLSLPITLLILLVVFGSLLASAVPLLLTATTVAATFALLQVIGKVVPVNSAASAMILLVGIAVGVDYSLFSLRRYREELAAGHDVRQALAITARTSGHVVVVSGLTVVVCLCGLLFTGLGVFRGLTLGIVLVVTLAMIASVTALPAALSLLGTRIKPSRARRATWTRIAEAVVRRPVLWGTTATLALAVLALPAATMHLQDPAATESLPRSVPAVDAAVRMQEAFPGAPTPARVVLWDPTGAPVDRPDVRAAIATLPGGSLVTTAGVARALVVRVPLPGGGTDPTSNQALEALRINVLPAAFDHLDNVEHAVGGRTATPHDFTVQLTARTPLVFAFVLLLAFLLLARTFRSLTIPLISIALNLLATAAAYGVITWVFQHGHLTALLGFTPYGGVVAWLPLFMFVMLFGLSMDYHVFILSRIREHLTTATPKQAVINGVSASAGVVTSAAVIMTAVFAVFTTLTAIEYKMLGVGMAFAVIVDATVVRGVLLPAALSLLGEHAWLTPKPRTARSPASARAA</sequence>
<comment type="subcellular location">
    <subcellularLocation>
        <location evidence="1">Cell membrane</location>
        <topology evidence="1">Multi-pass membrane protein</topology>
    </subcellularLocation>
</comment>
<accession>A0A9X2VXA6</accession>
<dbReference type="AlphaFoldDB" id="A0A9X2VXA6"/>
<feature type="transmembrane region" description="Helical" evidence="6">
    <location>
        <begin position="357"/>
        <end position="379"/>
    </location>
</feature>
<keyword evidence="5 6" id="KW-0472">Membrane</keyword>
<evidence type="ECO:0000256" key="2">
    <source>
        <dbReference type="ARBA" id="ARBA00022475"/>
    </source>
</evidence>
<dbReference type="GO" id="GO:0005886">
    <property type="term" value="C:plasma membrane"/>
    <property type="evidence" value="ECO:0007669"/>
    <property type="project" value="UniProtKB-SubCell"/>
</dbReference>
<feature type="transmembrane region" description="Helical" evidence="6">
    <location>
        <begin position="613"/>
        <end position="639"/>
    </location>
</feature>
<name>A0A9X2VXA6_9PSEU</name>
<reference evidence="8" key="1">
    <citation type="submission" date="2022-08" db="EMBL/GenBank/DDBJ databases">
        <authorList>
            <person name="Tistechok S."/>
            <person name="Samborskyy M."/>
            <person name="Roman I."/>
        </authorList>
    </citation>
    <scope>NUCLEOTIDE SEQUENCE</scope>
    <source>
        <strain evidence="8">DSM 103496</strain>
    </source>
</reference>
<keyword evidence="4 6" id="KW-1133">Transmembrane helix</keyword>
<protein>
    <submittedName>
        <fullName evidence="8">MMPL family transporter</fullName>
    </submittedName>
</protein>
<dbReference type="InterPro" id="IPR004869">
    <property type="entry name" value="MMPL_dom"/>
</dbReference>
<dbReference type="PANTHER" id="PTHR33406">
    <property type="entry name" value="MEMBRANE PROTEIN MJ1562-RELATED"/>
    <property type="match status" value="1"/>
</dbReference>
<feature type="transmembrane region" description="Helical" evidence="6">
    <location>
        <begin position="231"/>
        <end position="250"/>
    </location>
</feature>
<evidence type="ECO:0000313" key="8">
    <source>
        <dbReference type="EMBL" id="MCS7484615.1"/>
    </source>
</evidence>
<dbReference type="SUPFAM" id="SSF82866">
    <property type="entry name" value="Multidrug efflux transporter AcrB transmembrane domain"/>
    <property type="match status" value="2"/>
</dbReference>
<feature type="transmembrane region" description="Helical" evidence="6">
    <location>
        <begin position="512"/>
        <end position="529"/>
    </location>
</feature>
<dbReference type="PROSITE" id="PS50156">
    <property type="entry name" value="SSD"/>
    <property type="match status" value="1"/>
</dbReference>
<keyword evidence="9" id="KW-1185">Reference proteome</keyword>
<dbReference type="EMBL" id="JANYMP010000050">
    <property type="protein sequence ID" value="MCS7484615.1"/>
    <property type="molecule type" value="Genomic_DNA"/>
</dbReference>
<evidence type="ECO:0000313" key="9">
    <source>
        <dbReference type="Proteomes" id="UP001141259"/>
    </source>
</evidence>
<feature type="transmembrane region" description="Helical" evidence="6">
    <location>
        <begin position="186"/>
        <end position="219"/>
    </location>
</feature>
<feature type="transmembrane region" description="Helical" evidence="6">
    <location>
        <begin position="536"/>
        <end position="557"/>
    </location>
</feature>
<dbReference type="Gene3D" id="1.20.1640.10">
    <property type="entry name" value="Multidrug efflux transporter AcrB transmembrane domain"/>
    <property type="match status" value="2"/>
</dbReference>
<feature type="transmembrane region" description="Helical" evidence="6">
    <location>
        <begin position="577"/>
        <end position="601"/>
    </location>
</feature>
<dbReference type="InterPro" id="IPR050545">
    <property type="entry name" value="Mycobact_MmpL"/>
</dbReference>
<keyword evidence="3 6" id="KW-0812">Transmembrane</keyword>
<feature type="transmembrane region" description="Helical" evidence="6">
    <location>
        <begin position="308"/>
        <end position="332"/>
    </location>
</feature>
<feature type="transmembrane region" description="Helical" evidence="6">
    <location>
        <begin position="651"/>
        <end position="678"/>
    </location>
</feature>
<keyword evidence="2" id="KW-1003">Cell membrane</keyword>
<feature type="transmembrane region" description="Helical" evidence="6">
    <location>
        <begin position="25"/>
        <end position="45"/>
    </location>
</feature>
<proteinExistence type="predicted"/>
<dbReference type="InterPro" id="IPR000731">
    <property type="entry name" value="SSD"/>
</dbReference>
<organism evidence="8 9">
    <name type="scientific">Umezawaea endophytica</name>
    <dbReference type="NCBI Taxonomy" id="1654476"/>
    <lineage>
        <taxon>Bacteria</taxon>
        <taxon>Bacillati</taxon>
        <taxon>Actinomycetota</taxon>
        <taxon>Actinomycetes</taxon>
        <taxon>Pseudonocardiales</taxon>
        <taxon>Pseudonocardiaceae</taxon>
        <taxon>Umezawaea</taxon>
    </lineage>
</organism>
<dbReference type="RefSeq" id="WP_259630062.1">
    <property type="nucleotide sequence ID" value="NZ_JANYMP010000050.1"/>
</dbReference>
<feature type="domain" description="SSD" evidence="7">
    <location>
        <begin position="205"/>
        <end position="330"/>
    </location>
</feature>
<evidence type="ECO:0000259" key="7">
    <source>
        <dbReference type="PROSITE" id="PS50156"/>
    </source>
</evidence>
<dbReference type="Pfam" id="PF03176">
    <property type="entry name" value="MMPL"/>
    <property type="match status" value="2"/>
</dbReference>
<comment type="caution">
    <text evidence="8">The sequence shown here is derived from an EMBL/GenBank/DDBJ whole genome shotgun (WGS) entry which is preliminary data.</text>
</comment>
<dbReference type="Proteomes" id="UP001141259">
    <property type="component" value="Unassembled WGS sequence"/>
</dbReference>
<evidence type="ECO:0000256" key="4">
    <source>
        <dbReference type="ARBA" id="ARBA00022989"/>
    </source>
</evidence>
<feature type="transmembrane region" description="Helical" evidence="6">
    <location>
        <begin position="279"/>
        <end position="302"/>
    </location>
</feature>
<evidence type="ECO:0000256" key="3">
    <source>
        <dbReference type="ARBA" id="ARBA00022692"/>
    </source>
</evidence>
<evidence type="ECO:0000256" key="6">
    <source>
        <dbReference type="SAM" id="Phobius"/>
    </source>
</evidence>
<evidence type="ECO:0000256" key="1">
    <source>
        <dbReference type="ARBA" id="ARBA00004651"/>
    </source>
</evidence>
<gene>
    <name evidence="8" type="ORF">NZH93_47970</name>
</gene>